<comment type="caution">
    <text evidence="5">The sequence shown here is derived from an EMBL/GenBank/DDBJ whole genome shotgun (WGS) entry which is preliminary data.</text>
</comment>
<evidence type="ECO:0000259" key="4">
    <source>
        <dbReference type="PROSITE" id="PS51677"/>
    </source>
</evidence>
<dbReference type="RefSeq" id="WP_007706249.1">
    <property type="nucleotide sequence ID" value="NZ_CP102272.1"/>
</dbReference>
<dbReference type="EMBL" id="ACCJ01000022">
    <property type="protein sequence ID" value="EEG57393.1"/>
    <property type="molecule type" value="Genomic_DNA"/>
</dbReference>
<dbReference type="InterPro" id="IPR002509">
    <property type="entry name" value="NODB_dom"/>
</dbReference>
<dbReference type="PANTHER" id="PTHR10587:SF133">
    <property type="entry name" value="CHITIN DEACETYLASE 1-RELATED"/>
    <property type="match status" value="1"/>
</dbReference>
<dbReference type="GO" id="GO:0005975">
    <property type="term" value="P:carbohydrate metabolic process"/>
    <property type="evidence" value="ECO:0007669"/>
    <property type="project" value="InterPro"/>
</dbReference>
<organism evidence="5 6">
    <name type="scientific">[Clostridium] asparagiforme DSM 15981</name>
    <dbReference type="NCBI Taxonomy" id="518636"/>
    <lineage>
        <taxon>Bacteria</taxon>
        <taxon>Bacillati</taxon>
        <taxon>Bacillota</taxon>
        <taxon>Clostridia</taxon>
        <taxon>Lachnospirales</taxon>
        <taxon>Lachnospiraceae</taxon>
        <taxon>Enterocloster</taxon>
    </lineage>
</organism>
<dbReference type="InterPro" id="IPR050248">
    <property type="entry name" value="Polysacc_deacetylase_ArnD"/>
</dbReference>
<accession>C0CU35</accession>
<dbReference type="PROSITE" id="PS51677">
    <property type="entry name" value="NODB"/>
    <property type="match status" value="1"/>
</dbReference>
<keyword evidence="1" id="KW-0479">Metal-binding</keyword>
<evidence type="ECO:0000256" key="2">
    <source>
        <dbReference type="ARBA" id="ARBA00022801"/>
    </source>
</evidence>
<dbReference type="GO" id="GO:0016810">
    <property type="term" value="F:hydrolase activity, acting on carbon-nitrogen (but not peptide) bonds"/>
    <property type="evidence" value="ECO:0007669"/>
    <property type="project" value="InterPro"/>
</dbReference>
<feature type="domain" description="NodB homology" evidence="4">
    <location>
        <begin position="87"/>
        <end position="261"/>
    </location>
</feature>
<dbReference type="GO" id="GO:0016020">
    <property type="term" value="C:membrane"/>
    <property type="evidence" value="ECO:0007669"/>
    <property type="project" value="TreeGrafter"/>
</dbReference>
<dbReference type="Pfam" id="PF01522">
    <property type="entry name" value="Polysacc_deac_1"/>
    <property type="match status" value="1"/>
</dbReference>
<protein>
    <submittedName>
        <fullName evidence="5">Polysaccharide deacetylase</fullName>
    </submittedName>
</protein>
<dbReference type="AlphaFoldDB" id="C0CU35"/>
<dbReference type="Proteomes" id="UP000004756">
    <property type="component" value="Unassembled WGS sequence"/>
</dbReference>
<dbReference type="SUPFAM" id="SSF88713">
    <property type="entry name" value="Glycoside hydrolase/deacetylase"/>
    <property type="match status" value="1"/>
</dbReference>
<proteinExistence type="predicted"/>
<dbReference type="Gene3D" id="3.20.20.370">
    <property type="entry name" value="Glycoside hydrolase/deacetylase"/>
    <property type="match status" value="1"/>
</dbReference>
<evidence type="ECO:0000256" key="1">
    <source>
        <dbReference type="ARBA" id="ARBA00022723"/>
    </source>
</evidence>
<feature type="region of interest" description="Disordered" evidence="3">
    <location>
        <begin position="48"/>
        <end position="79"/>
    </location>
</feature>
<dbReference type="InterPro" id="IPR011330">
    <property type="entry name" value="Glyco_hydro/deAcase_b/a-brl"/>
</dbReference>
<gene>
    <name evidence="5" type="ORF">CLOSTASPAR_00484</name>
</gene>
<reference evidence="5 6" key="1">
    <citation type="submission" date="2009-01" db="EMBL/GenBank/DDBJ databases">
        <authorList>
            <person name="Fulton L."/>
            <person name="Clifton S."/>
            <person name="Fulton B."/>
            <person name="Xu J."/>
            <person name="Minx P."/>
            <person name="Pepin K.H."/>
            <person name="Johnson M."/>
            <person name="Bhonagiri V."/>
            <person name="Nash W.E."/>
            <person name="Mardis E.R."/>
            <person name="Wilson R.K."/>
        </authorList>
    </citation>
    <scope>NUCLEOTIDE SEQUENCE [LARGE SCALE GENOMIC DNA]</scope>
    <source>
        <strain evidence="5 6">DSM 15981</strain>
    </source>
</reference>
<dbReference type="CDD" id="cd10954">
    <property type="entry name" value="CE4_CtAXE_like"/>
    <property type="match status" value="1"/>
</dbReference>
<dbReference type="HOGENOM" id="CLU_021264_0_1_9"/>
<reference evidence="5 6" key="2">
    <citation type="submission" date="2009-02" db="EMBL/GenBank/DDBJ databases">
        <title>Draft genome sequence of Clostridium asparagiforme (DSM 15981).</title>
        <authorList>
            <person name="Sudarsanam P."/>
            <person name="Ley R."/>
            <person name="Guruge J."/>
            <person name="Turnbaugh P.J."/>
            <person name="Mahowald M."/>
            <person name="Liep D."/>
            <person name="Gordon J."/>
        </authorList>
    </citation>
    <scope>NUCLEOTIDE SEQUENCE [LARGE SCALE GENOMIC DNA]</scope>
    <source>
        <strain evidence="5 6">DSM 15981</strain>
    </source>
</reference>
<evidence type="ECO:0000256" key="3">
    <source>
        <dbReference type="SAM" id="MobiDB-lite"/>
    </source>
</evidence>
<dbReference type="PANTHER" id="PTHR10587">
    <property type="entry name" value="GLYCOSYL TRANSFERASE-RELATED"/>
    <property type="match status" value="1"/>
</dbReference>
<keyword evidence="2" id="KW-0378">Hydrolase</keyword>
<dbReference type="GO" id="GO:0046872">
    <property type="term" value="F:metal ion binding"/>
    <property type="evidence" value="ECO:0007669"/>
    <property type="project" value="UniProtKB-KW"/>
</dbReference>
<keyword evidence="6" id="KW-1185">Reference proteome</keyword>
<evidence type="ECO:0000313" key="5">
    <source>
        <dbReference type="EMBL" id="EEG57393.1"/>
    </source>
</evidence>
<sequence>MGKKLRLMAVIAGMDLLLAAALLWTLGILKLPAFGGGSPVWERFVSAAGDSDAPGRPEDGLPTDTGLPADAGPGDGVVSEKRGNGVKCVALTFDDGPNKECTKDLLDGLKARGVKATFFLMGQSIPGNEDLVRRMKDEGHLIGNHSYRHIQLTKAGENAVCDAVDQTSVMIEQITGERPQYLRPPYGDWNDNLECKVDMTTVLWSVDSLDWKLQNRQKIVKRVLKDVKDGDIILMHDIFPTSVEAALEIIDTLTPQGYTFVTVDEVLID</sequence>
<name>C0CU35_9FIRM</name>
<evidence type="ECO:0000313" key="6">
    <source>
        <dbReference type="Proteomes" id="UP000004756"/>
    </source>
</evidence>